<gene>
    <name evidence="5" type="primary">adk</name>
    <name evidence="8" type="ORF">A2975_03900</name>
</gene>
<feature type="binding site" evidence="5">
    <location>
        <position position="165"/>
    </location>
    <ligand>
        <name>AMP</name>
        <dbReference type="ChEBI" id="CHEBI:456215"/>
    </ligand>
</feature>
<dbReference type="InterPro" id="IPR000850">
    <property type="entry name" value="Adenylat/UMP-CMP_kin"/>
</dbReference>
<comment type="pathway">
    <text evidence="5">Purine metabolism; AMP biosynthesis via salvage pathway; AMP from ADP: step 1/1.</text>
</comment>
<dbReference type="Pfam" id="PF00406">
    <property type="entry name" value="ADK"/>
    <property type="match status" value="1"/>
</dbReference>
<evidence type="ECO:0000256" key="4">
    <source>
        <dbReference type="ARBA" id="ARBA00022777"/>
    </source>
</evidence>
<comment type="caution">
    <text evidence="8">The sequence shown here is derived from an EMBL/GenBank/DDBJ whole genome shotgun (WGS) entry which is preliminary data.</text>
</comment>
<organism evidence="8 9">
    <name type="scientific">Candidatus Woesebacteria bacterium RIFCSPLOWO2_01_FULL_44_14</name>
    <dbReference type="NCBI Taxonomy" id="1802525"/>
    <lineage>
        <taxon>Bacteria</taxon>
        <taxon>Candidatus Woeseibacteriota</taxon>
    </lineage>
</organism>
<feature type="binding site" evidence="5">
    <location>
        <position position="124"/>
    </location>
    <ligand>
        <name>ATP</name>
        <dbReference type="ChEBI" id="CHEBI:30616"/>
    </ligand>
</feature>
<dbReference type="Proteomes" id="UP000178429">
    <property type="component" value="Unassembled WGS sequence"/>
</dbReference>
<feature type="binding site" evidence="5">
    <location>
        <position position="36"/>
    </location>
    <ligand>
        <name>AMP</name>
        <dbReference type="ChEBI" id="CHEBI:456215"/>
    </ligand>
</feature>
<sequence length="211" mass="23440">MIIVVLGPQGSGKGTQAKLLAQKYNLKVISMGDLLRAASKADEGINEIVNKKGGLVPPETTYSVLIEYLKANEINDNFILDGFPRMVEQYELFKTWLVEKGKQIDIVIVLDISEEESIRRLSGRRTDPVGGKIYNLDTSPKPGPEVDVASLVQRDDDKPEAIRQRLNWYKTDVLPLIGHLREANVKVVEIDAARSVDAIQADLIAFLEGLE</sequence>
<dbReference type="UniPathway" id="UPA00588">
    <property type="reaction ID" value="UER00649"/>
</dbReference>
<evidence type="ECO:0000256" key="5">
    <source>
        <dbReference type="HAMAP-Rule" id="MF_00235"/>
    </source>
</evidence>
<feature type="binding site" evidence="5">
    <location>
        <position position="89"/>
    </location>
    <ligand>
        <name>AMP</name>
        <dbReference type="ChEBI" id="CHEBI:456215"/>
    </ligand>
</feature>
<comment type="domain">
    <text evidence="5">Consists of three domains, a large central CORE domain and two small peripheral domains, NMPbind and LID, which undergo movements during catalysis. The LID domain closes over the site of phosphoryl transfer upon ATP binding. Assembling and dissambling the active center during each catalytic cycle provides an effective means to prevent ATP hydrolysis.</text>
</comment>
<reference evidence="8 9" key="1">
    <citation type="journal article" date="2016" name="Nat. Commun.">
        <title>Thousands of microbial genomes shed light on interconnected biogeochemical processes in an aquifer system.</title>
        <authorList>
            <person name="Anantharaman K."/>
            <person name="Brown C.T."/>
            <person name="Hug L.A."/>
            <person name="Sharon I."/>
            <person name="Castelle C.J."/>
            <person name="Probst A.J."/>
            <person name="Thomas B.C."/>
            <person name="Singh A."/>
            <person name="Wilkins M.J."/>
            <person name="Karaoz U."/>
            <person name="Brodie E.L."/>
            <person name="Williams K.H."/>
            <person name="Hubbard S.S."/>
            <person name="Banfield J.F."/>
        </authorList>
    </citation>
    <scope>NUCLEOTIDE SEQUENCE [LARGE SCALE GENOMIC DNA]</scope>
</reference>
<dbReference type="HAMAP" id="MF_00235">
    <property type="entry name" value="Adenylate_kinase_Adk"/>
    <property type="match status" value="1"/>
</dbReference>
<dbReference type="InterPro" id="IPR006259">
    <property type="entry name" value="Adenyl_kin_sub"/>
</dbReference>
<feature type="binding site" evidence="5">
    <location>
        <position position="194"/>
    </location>
    <ligand>
        <name>ATP</name>
        <dbReference type="ChEBI" id="CHEBI:30616"/>
    </ligand>
</feature>
<comment type="caution">
    <text evidence="5">Lacks conserved residue(s) required for the propagation of feature annotation.</text>
</comment>
<comment type="catalytic activity">
    <reaction evidence="5 7">
        <text>AMP + ATP = 2 ADP</text>
        <dbReference type="Rhea" id="RHEA:12973"/>
        <dbReference type="ChEBI" id="CHEBI:30616"/>
        <dbReference type="ChEBI" id="CHEBI:456215"/>
        <dbReference type="ChEBI" id="CHEBI:456216"/>
        <dbReference type="EC" id="2.7.4.3"/>
    </reaction>
</comment>
<dbReference type="GO" id="GO:0005737">
    <property type="term" value="C:cytoplasm"/>
    <property type="evidence" value="ECO:0007669"/>
    <property type="project" value="UniProtKB-SubCell"/>
</dbReference>
<dbReference type="AlphaFoldDB" id="A0A1F8C237"/>
<evidence type="ECO:0000256" key="1">
    <source>
        <dbReference type="ARBA" id="ARBA00022679"/>
    </source>
</evidence>
<keyword evidence="4 5" id="KW-0418">Kinase</keyword>
<dbReference type="CDD" id="cd01428">
    <property type="entry name" value="ADK"/>
    <property type="match status" value="1"/>
</dbReference>
<comment type="subcellular location">
    <subcellularLocation>
        <location evidence="5 7">Cytoplasm</location>
    </subcellularLocation>
</comment>
<name>A0A1F8C237_9BACT</name>
<dbReference type="STRING" id="1802525.A2975_03900"/>
<dbReference type="PRINTS" id="PR00094">
    <property type="entry name" value="ADENYLTKNASE"/>
</dbReference>
<feature type="binding site" evidence="5">
    <location>
        <position position="154"/>
    </location>
    <ligand>
        <name>AMP</name>
        <dbReference type="ChEBI" id="CHEBI:456215"/>
    </ligand>
</feature>
<keyword evidence="3 5" id="KW-0547">Nucleotide-binding</keyword>
<dbReference type="GO" id="GO:0005524">
    <property type="term" value="F:ATP binding"/>
    <property type="evidence" value="ECO:0007669"/>
    <property type="project" value="UniProtKB-UniRule"/>
</dbReference>
<dbReference type="SUPFAM" id="SSF52540">
    <property type="entry name" value="P-loop containing nucleoside triphosphate hydrolases"/>
    <property type="match status" value="1"/>
</dbReference>
<accession>A0A1F8C237</accession>
<dbReference type="EMBL" id="MGHL01000006">
    <property type="protein sequence ID" value="OGM70190.1"/>
    <property type="molecule type" value="Genomic_DNA"/>
</dbReference>
<dbReference type="EC" id="2.7.4.3" evidence="5 7"/>
<dbReference type="InterPro" id="IPR027417">
    <property type="entry name" value="P-loop_NTPase"/>
</dbReference>
<dbReference type="InterPro" id="IPR033690">
    <property type="entry name" value="Adenylat_kinase_CS"/>
</dbReference>
<feature type="binding site" evidence="5">
    <location>
        <begin position="10"/>
        <end position="15"/>
    </location>
    <ligand>
        <name>ATP</name>
        <dbReference type="ChEBI" id="CHEBI:30616"/>
    </ligand>
</feature>
<evidence type="ECO:0000256" key="7">
    <source>
        <dbReference type="RuleBase" id="RU003331"/>
    </source>
</evidence>
<dbReference type="PANTHER" id="PTHR23359">
    <property type="entry name" value="NUCLEOTIDE KINASE"/>
    <property type="match status" value="1"/>
</dbReference>
<evidence type="ECO:0000256" key="6">
    <source>
        <dbReference type="RuleBase" id="RU003330"/>
    </source>
</evidence>
<comment type="subunit">
    <text evidence="5 7">Monomer.</text>
</comment>
<evidence type="ECO:0000313" key="9">
    <source>
        <dbReference type="Proteomes" id="UP000178429"/>
    </source>
</evidence>
<keyword evidence="5 7" id="KW-0067">ATP-binding</keyword>
<keyword evidence="2 5" id="KW-0545">Nucleotide biosynthesis</keyword>
<evidence type="ECO:0000313" key="8">
    <source>
        <dbReference type="EMBL" id="OGM70190.1"/>
    </source>
</evidence>
<dbReference type="PROSITE" id="PS00113">
    <property type="entry name" value="ADENYLATE_KINASE"/>
    <property type="match status" value="1"/>
</dbReference>
<keyword evidence="1 5" id="KW-0808">Transferase</keyword>
<evidence type="ECO:0000256" key="2">
    <source>
        <dbReference type="ARBA" id="ARBA00022727"/>
    </source>
</evidence>
<feature type="binding site" evidence="5">
    <location>
        <begin position="54"/>
        <end position="56"/>
    </location>
    <ligand>
        <name>AMP</name>
        <dbReference type="ChEBI" id="CHEBI:456215"/>
    </ligand>
</feature>
<proteinExistence type="inferred from homology"/>
<protein>
    <recommendedName>
        <fullName evidence="5 7">Adenylate kinase</fullName>
        <shortName evidence="5">AK</shortName>
        <ecNumber evidence="5 7">2.7.4.3</ecNumber>
    </recommendedName>
    <alternativeName>
        <fullName evidence="5">ATP-AMP transphosphorylase</fullName>
    </alternativeName>
    <alternativeName>
        <fullName evidence="5">ATP:AMP phosphotransferase</fullName>
    </alternativeName>
    <alternativeName>
        <fullName evidence="5">Adenylate monophosphate kinase</fullName>
    </alternativeName>
</protein>
<evidence type="ECO:0000256" key="3">
    <source>
        <dbReference type="ARBA" id="ARBA00022741"/>
    </source>
</evidence>
<comment type="function">
    <text evidence="5">Catalyzes the reversible transfer of the terminal phosphate group between ATP and AMP. Plays an important role in cellular energy homeostasis and in adenine nucleotide metabolism.</text>
</comment>
<dbReference type="Gene3D" id="3.40.50.300">
    <property type="entry name" value="P-loop containing nucleotide triphosphate hydrolases"/>
    <property type="match status" value="1"/>
</dbReference>
<dbReference type="NCBIfam" id="TIGR01351">
    <property type="entry name" value="adk"/>
    <property type="match status" value="1"/>
</dbReference>
<dbReference type="GO" id="GO:0004017">
    <property type="term" value="F:AMP kinase activity"/>
    <property type="evidence" value="ECO:0007669"/>
    <property type="project" value="UniProtKB-UniRule"/>
</dbReference>
<comment type="similarity">
    <text evidence="5 6">Belongs to the adenylate kinase family.</text>
</comment>
<feature type="binding site" evidence="5">
    <location>
        <begin position="133"/>
        <end position="134"/>
    </location>
    <ligand>
        <name>ATP</name>
        <dbReference type="ChEBI" id="CHEBI:30616"/>
    </ligand>
</feature>
<feature type="binding site" evidence="5">
    <location>
        <begin position="82"/>
        <end position="85"/>
    </location>
    <ligand>
        <name>AMP</name>
        <dbReference type="ChEBI" id="CHEBI:456215"/>
    </ligand>
</feature>
<dbReference type="GO" id="GO:0044209">
    <property type="term" value="P:AMP salvage"/>
    <property type="evidence" value="ECO:0007669"/>
    <property type="project" value="UniProtKB-UniRule"/>
</dbReference>
<keyword evidence="5" id="KW-0963">Cytoplasm</keyword>